<organism evidence="3 4">
    <name type="scientific">Mangrovibacillus cuniculi</name>
    <dbReference type="NCBI Taxonomy" id="2593652"/>
    <lineage>
        <taxon>Bacteria</taxon>
        <taxon>Bacillati</taxon>
        <taxon>Bacillota</taxon>
        <taxon>Bacilli</taxon>
        <taxon>Bacillales</taxon>
        <taxon>Bacillaceae</taxon>
        <taxon>Mangrovibacillus</taxon>
    </lineage>
</organism>
<keyword evidence="4" id="KW-1185">Reference proteome</keyword>
<keyword evidence="1" id="KW-0812">Transmembrane</keyword>
<keyword evidence="1" id="KW-0472">Membrane</keyword>
<dbReference type="AlphaFoldDB" id="A0A7S8C9G7"/>
<evidence type="ECO:0000313" key="4">
    <source>
        <dbReference type="Proteomes" id="UP000593626"/>
    </source>
</evidence>
<dbReference type="KEGG" id="mcui:G8O30_02050"/>
<protein>
    <submittedName>
        <fullName evidence="3">Uncharacterized protein</fullName>
    </submittedName>
</protein>
<evidence type="ECO:0000313" key="3">
    <source>
        <dbReference type="EMBL" id="QPC45824.1"/>
    </source>
</evidence>
<dbReference type="RefSeq" id="WP_239673341.1">
    <property type="nucleotide sequence ID" value="NZ_CP049742.1"/>
</dbReference>
<gene>
    <name evidence="3" type="ORF">G8O30_02050</name>
</gene>
<dbReference type="EMBL" id="CP049742">
    <property type="protein sequence ID" value="QPC45824.1"/>
    <property type="molecule type" value="Genomic_DNA"/>
</dbReference>
<feature type="transmembrane region" description="Helical" evidence="1">
    <location>
        <begin position="164"/>
        <end position="184"/>
    </location>
</feature>
<feature type="chain" id="PRO_5032745157" evidence="2">
    <location>
        <begin position="24"/>
        <end position="191"/>
    </location>
</feature>
<keyword evidence="1" id="KW-1133">Transmembrane helix</keyword>
<reference evidence="3 4" key="1">
    <citation type="submission" date="2019-07" db="EMBL/GenBank/DDBJ databases">
        <title>Genome sequence of 2 isolates from Red Sea Mangroves.</title>
        <authorList>
            <person name="Sefrji F."/>
            <person name="Michoud G."/>
            <person name="Merlino G."/>
            <person name="Daffonchio D."/>
        </authorList>
    </citation>
    <scope>NUCLEOTIDE SEQUENCE [LARGE SCALE GENOMIC DNA]</scope>
    <source>
        <strain evidence="3 4">R1DC41</strain>
    </source>
</reference>
<evidence type="ECO:0000256" key="2">
    <source>
        <dbReference type="SAM" id="SignalP"/>
    </source>
</evidence>
<proteinExistence type="predicted"/>
<accession>A0A7S8C9G7</accession>
<keyword evidence="2" id="KW-0732">Signal</keyword>
<feature type="signal peptide" evidence="2">
    <location>
        <begin position="1"/>
        <end position="23"/>
    </location>
</feature>
<name>A0A7S8C9G7_9BACI</name>
<evidence type="ECO:0000256" key="1">
    <source>
        <dbReference type="SAM" id="Phobius"/>
    </source>
</evidence>
<sequence>MRVCVKIITMVLLLLLVPVSVMAAMEPTEVEKIHQEASIQVEGKVLEDAFHSFQEEKQFRTAKVAVTKVIKGDVEVGEVIPVRYFYVSSYTARESEGLGALVLVPGDEIEIYLEKENEYFTPVLHAYSVTVSKMVEERPLHEDVSVLKKWSVFYSGIPMWQKEVALSVSSIVVLLSLPFIMLGMSRKKKSY</sequence>
<dbReference type="Proteomes" id="UP000593626">
    <property type="component" value="Chromosome"/>
</dbReference>